<gene>
    <name evidence="2" type="ORF">LQG66_01590</name>
</gene>
<proteinExistence type="predicted"/>
<dbReference type="Pfam" id="PF12071">
    <property type="entry name" value="DUF3551"/>
    <property type="match status" value="1"/>
</dbReference>
<feature type="signal peptide" evidence="1">
    <location>
        <begin position="1"/>
        <end position="20"/>
    </location>
</feature>
<evidence type="ECO:0000313" key="3">
    <source>
        <dbReference type="Proteomes" id="UP001431010"/>
    </source>
</evidence>
<keyword evidence="3" id="KW-1185">Reference proteome</keyword>
<evidence type="ECO:0000313" key="2">
    <source>
        <dbReference type="EMBL" id="UFZ05039.1"/>
    </source>
</evidence>
<dbReference type="EMBL" id="CP088156">
    <property type="protein sequence ID" value="UFZ05039.1"/>
    <property type="molecule type" value="Genomic_DNA"/>
</dbReference>
<reference evidence="2" key="1">
    <citation type="journal article" date="2024" name="Antonie Van Leeuwenhoek">
        <title>Bradyrhizobium ontarionense sp. nov., a novel bacterial symbiont isolated from Aeschynomene indica (Indian jointvetch), harbours photosynthesis, nitrogen fixation and nitrous oxide (N2O) reductase genes.</title>
        <authorList>
            <person name="Bromfield E.S.P."/>
            <person name="Cloutier S."/>
        </authorList>
    </citation>
    <scope>NUCLEOTIDE SEQUENCE</scope>
    <source>
        <strain evidence="2">A19</strain>
    </source>
</reference>
<accession>A0ABY3REF9</accession>
<protein>
    <submittedName>
        <fullName evidence="2">DUF3551 domain-containing protein</fullName>
    </submittedName>
</protein>
<dbReference type="InterPro" id="IPR021937">
    <property type="entry name" value="DUF3551"/>
</dbReference>
<evidence type="ECO:0000256" key="1">
    <source>
        <dbReference type="SAM" id="SignalP"/>
    </source>
</evidence>
<dbReference type="RefSeq" id="WP_231322673.1">
    <property type="nucleotide sequence ID" value="NZ_CP088156.1"/>
</dbReference>
<sequence>MRVLAWSALALTLMVVPAHAQTYDPRYPVCMKLYAGPLDGGEWIDCSFTSLPQCRATASGRPAVCDLNPFFAPPPPRRAHRRHG</sequence>
<feature type="chain" id="PRO_5047272152" evidence="1">
    <location>
        <begin position="21"/>
        <end position="84"/>
    </location>
</feature>
<dbReference type="Proteomes" id="UP001431010">
    <property type="component" value="Chromosome"/>
</dbReference>
<name>A0ABY3REF9_9BRAD</name>
<keyword evidence="1" id="KW-0732">Signal</keyword>
<organism evidence="2 3">
    <name type="scientific">Bradyrhizobium ontarionense</name>
    <dbReference type="NCBI Taxonomy" id="2898149"/>
    <lineage>
        <taxon>Bacteria</taxon>
        <taxon>Pseudomonadati</taxon>
        <taxon>Pseudomonadota</taxon>
        <taxon>Alphaproteobacteria</taxon>
        <taxon>Hyphomicrobiales</taxon>
        <taxon>Nitrobacteraceae</taxon>
        <taxon>Bradyrhizobium</taxon>
    </lineage>
</organism>